<comment type="caution">
    <text evidence="7">Lacks conserved residue(s) required for the propagation of feature annotation.</text>
</comment>
<dbReference type="Pfam" id="PF00692">
    <property type="entry name" value="dUTPase"/>
    <property type="match status" value="1"/>
</dbReference>
<accession>A0A2U8HGF4</accession>
<dbReference type="InterPro" id="IPR036157">
    <property type="entry name" value="dUTPase-like_sf"/>
</dbReference>
<dbReference type="GO" id="GO:0006226">
    <property type="term" value="P:dUMP biosynthetic process"/>
    <property type="evidence" value="ECO:0007669"/>
    <property type="project" value="UniProtKB-UniRule"/>
</dbReference>
<evidence type="ECO:0000256" key="4">
    <source>
        <dbReference type="ARBA" id="ARBA00022842"/>
    </source>
</evidence>
<gene>
    <name evidence="7" type="primary">dut</name>
    <name evidence="9" type="ORF">CEW88_11795</name>
</gene>
<keyword evidence="5 7" id="KW-0546">Nucleotide metabolism</keyword>
<dbReference type="EC" id="3.6.1.23" evidence="7"/>
<keyword evidence="3 7" id="KW-0378">Hydrolase</keyword>
<dbReference type="EMBL" id="CP022189">
    <property type="protein sequence ID" value="AWI84700.1"/>
    <property type="molecule type" value="Genomic_DNA"/>
</dbReference>
<dbReference type="CDD" id="cd07557">
    <property type="entry name" value="trimeric_dUTPase"/>
    <property type="match status" value="1"/>
</dbReference>
<dbReference type="Proteomes" id="UP000244915">
    <property type="component" value="Chromosome 1"/>
</dbReference>
<evidence type="ECO:0000256" key="2">
    <source>
        <dbReference type="ARBA" id="ARBA00022723"/>
    </source>
</evidence>
<evidence type="ECO:0000313" key="10">
    <source>
        <dbReference type="Proteomes" id="UP000244915"/>
    </source>
</evidence>
<feature type="binding site" evidence="7">
    <location>
        <begin position="81"/>
        <end position="83"/>
    </location>
    <ligand>
        <name>substrate</name>
    </ligand>
</feature>
<evidence type="ECO:0000256" key="1">
    <source>
        <dbReference type="ARBA" id="ARBA00006581"/>
    </source>
</evidence>
<comment type="catalytic activity">
    <reaction evidence="6 7">
        <text>dUTP + H2O = dUMP + diphosphate + H(+)</text>
        <dbReference type="Rhea" id="RHEA:10248"/>
        <dbReference type="ChEBI" id="CHEBI:15377"/>
        <dbReference type="ChEBI" id="CHEBI:15378"/>
        <dbReference type="ChEBI" id="CHEBI:33019"/>
        <dbReference type="ChEBI" id="CHEBI:61555"/>
        <dbReference type="ChEBI" id="CHEBI:246422"/>
        <dbReference type="EC" id="3.6.1.23"/>
    </reaction>
</comment>
<dbReference type="NCBIfam" id="NF001862">
    <property type="entry name" value="PRK00601.1"/>
    <property type="match status" value="1"/>
</dbReference>
<feature type="binding site" evidence="7">
    <location>
        <begin position="64"/>
        <end position="66"/>
    </location>
    <ligand>
        <name>substrate</name>
    </ligand>
</feature>
<comment type="function">
    <text evidence="7">This enzyme is involved in nucleotide metabolism: it produces dUMP, the immediate precursor of thymidine nucleotides and it decreases the intracellular concentration of dUTP so that uracil cannot be incorporated into DNA.</text>
</comment>
<dbReference type="GO" id="GO:0004170">
    <property type="term" value="F:dUTP diphosphatase activity"/>
    <property type="evidence" value="ECO:0007669"/>
    <property type="project" value="UniProtKB-UniRule"/>
</dbReference>
<evidence type="ECO:0000256" key="6">
    <source>
        <dbReference type="ARBA" id="ARBA00047686"/>
    </source>
</evidence>
<feature type="domain" description="dUTPase-like" evidence="8">
    <location>
        <begin position="12"/>
        <end position="143"/>
    </location>
</feature>
<dbReference type="GO" id="GO:0046081">
    <property type="term" value="P:dUTP catabolic process"/>
    <property type="evidence" value="ECO:0007669"/>
    <property type="project" value="InterPro"/>
</dbReference>
<dbReference type="InterPro" id="IPR008181">
    <property type="entry name" value="dUTPase"/>
</dbReference>
<dbReference type="NCBIfam" id="TIGR00576">
    <property type="entry name" value="dut"/>
    <property type="match status" value="1"/>
</dbReference>
<keyword evidence="4 7" id="KW-0460">Magnesium</keyword>
<evidence type="ECO:0000313" key="9">
    <source>
        <dbReference type="EMBL" id="AWI84700.1"/>
    </source>
</evidence>
<protein>
    <recommendedName>
        <fullName evidence="7">Deoxyuridine 5'-triphosphate nucleotidohydrolase</fullName>
        <shortName evidence="7">dUTPase</shortName>
        <ecNumber evidence="7">3.6.1.23</ecNumber>
    </recommendedName>
    <alternativeName>
        <fullName evidence="7">dUTP pyrophosphatase</fullName>
    </alternativeName>
</protein>
<comment type="pathway">
    <text evidence="7">Pyrimidine metabolism; dUMP biosynthesis; dUMP from dCTP (dUTP route): step 2/2.</text>
</comment>
<dbReference type="PANTHER" id="PTHR11241">
    <property type="entry name" value="DEOXYURIDINE 5'-TRIPHOSPHATE NUCLEOTIDOHYDROLASE"/>
    <property type="match status" value="1"/>
</dbReference>
<dbReference type="SUPFAM" id="SSF51283">
    <property type="entry name" value="dUTPase-like"/>
    <property type="match status" value="1"/>
</dbReference>
<dbReference type="RefSeq" id="WP_108967792.1">
    <property type="nucleotide sequence ID" value="NZ_CP022189.1"/>
</dbReference>
<comment type="cofactor">
    <cofactor evidence="7">
        <name>Mg(2+)</name>
        <dbReference type="ChEBI" id="CHEBI:18420"/>
    </cofactor>
</comment>
<keyword evidence="2 7" id="KW-0479">Metal-binding</keyword>
<name>A0A2U8HGF4_9RHOB</name>
<dbReference type="OrthoDB" id="9809956at2"/>
<evidence type="ECO:0000256" key="7">
    <source>
        <dbReference type="HAMAP-Rule" id="MF_00116"/>
    </source>
</evidence>
<evidence type="ECO:0000256" key="3">
    <source>
        <dbReference type="ARBA" id="ARBA00022801"/>
    </source>
</evidence>
<feature type="binding site" evidence="7">
    <location>
        <position position="77"/>
    </location>
    <ligand>
        <name>substrate</name>
    </ligand>
</feature>
<proteinExistence type="inferred from homology"/>
<evidence type="ECO:0000256" key="5">
    <source>
        <dbReference type="ARBA" id="ARBA00023080"/>
    </source>
</evidence>
<comment type="similarity">
    <text evidence="1 7">Belongs to the dUTPase family.</text>
</comment>
<reference evidence="9 10" key="1">
    <citation type="submission" date="2017-06" db="EMBL/GenBank/DDBJ databases">
        <title>Yangia sp. YSBP01 complete genome sequence.</title>
        <authorList>
            <person name="Woo J.-H."/>
            <person name="Kim H.-S."/>
        </authorList>
    </citation>
    <scope>NUCLEOTIDE SEQUENCE [LARGE SCALE GENOMIC DNA]</scope>
    <source>
        <strain evidence="9 10">YSBP01</strain>
    </source>
</reference>
<sequence>MWDEGADRELGLPHYASAGAAGADLRANFPDRGSVELAPGARALIPTGLRMAIPEGYEVQVRPRSGLALKHGITLPNTPGTIDSDYRGPLGVIVMNAGQESFTVAHGERIAQMIVAPVVQSAFELVESLPETVRGAGGFGSTGTR</sequence>
<dbReference type="KEGG" id="ypac:CEW88_11795"/>
<dbReference type="AlphaFoldDB" id="A0A2U8HGF4"/>
<dbReference type="HAMAP" id="MF_00116">
    <property type="entry name" value="dUTPase_bact"/>
    <property type="match status" value="1"/>
</dbReference>
<dbReference type="InterPro" id="IPR033704">
    <property type="entry name" value="dUTPase_trimeric"/>
</dbReference>
<organism evidence="9 10">
    <name type="scientific">Alloyangia pacifica</name>
    <dbReference type="NCBI Taxonomy" id="311180"/>
    <lineage>
        <taxon>Bacteria</taxon>
        <taxon>Pseudomonadati</taxon>
        <taxon>Pseudomonadota</taxon>
        <taxon>Alphaproteobacteria</taxon>
        <taxon>Rhodobacterales</taxon>
        <taxon>Roseobacteraceae</taxon>
        <taxon>Alloyangia</taxon>
    </lineage>
</organism>
<dbReference type="FunFam" id="2.70.40.10:FF:000002">
    <property type="entry name" value="dUTP diphosphatase"/>
    <property type="match status" value="1"/>
</dbReference>
<dbReference type="UniPathway" id="UPA00610">
    <property type="reaction ID" value="UER00666"/>
</dbReference>
<dbReference type="PANTHER" id="PTHR11241:SF0">
    <property type="entry name" value="DEOXYURIDINE 5'-TRIPHOSPHATE NUCLEOTIDOHYDROLASE"/>
    <property type="match status" value="1"/>
</dbReference>
<dbReference type="InterPro" id="IPR029054">
    <property type="entry name" value="dUTPase-like"/>
</dbReference>
<evidence type="ECO:0000259" key="8">
    <source>
        <dbReference type="Pfam" id="PF00692"/>
    </source>
</evidence>
<dbReference type="GO" id="GO:0000287">
    <property type="term" value="F:magnesium ion binding"/>
    <property type="evidence" value="ECO:0007669"/>
    <property type="project" value="UniProtKB-UniRule"/>
</dbReference>
<dbReference type="Gene3D" id="2.70.40.10">
    <property type="match status" value="1"/>
</dbReference>